<dbReference type="Gene3D" id="1.20.58.390">
    <property type="entry name" value="Neurotransmitter-gated ion-channel transmembrane domain"/>
    <property type="match status" value="2"/>
</dbReference>
<organism evidence="19">
    <name type="scientific">Cryptocotyle lingua</name>
    <dbReference type="NCBI Taxonomy" id="66766"/>
    <lineage>
        <taxon>Eukaryota</taxon>
        <taxon>Metazoa</taxon>
        <taxon>Spiralia</taxon>
        <taxon>Lophotrochozoa</taxon>
        <taxon>Platyhelminthes</taxon>
        <taxon>Trematoda</taxon>
        <taxon>Digenea</taxon>
        <taxon>Opisthorchiida</taxon>
        <taxon>Opisthorchiata</taxon>
        <taxon>Heterophyidae</taxon>
        <taxon>Cryptocotyle</taxon>
    </lineage>
</organism>
<dbReference type="InterPro" id="IPR006202">
    <property type="entry name" value="Neur_chan_lig-bd"/>
</dbReference>
<keyword evidence="11" id="KW-0325">Glycoprotein</keyword>
<feature type="compositionally biased region" description="Polar residues" evidence="16">
    <location>
        <begin position="542"/>
        <end position="551"/>
    </location>
</feature>
<evidence type="ECO:0000259" key="17">
    <source>
        <dbReference type="Pfam" id="PF02931"/>
    </source>
</evidence>
<feature type="transmembrane region" description="Helical" evidence="15">
    <location>
        <begin position="256"/>
        <end position="281"/>
    </location>
</feature>
<evidence type="ECO:0000256" key="5">
    <source>
        <dbReference type="ARBA" id="ARBA00022989"/>
    </source>
</evidence>
<feature type="domain" description="Neurotransmitter-gated ion-channel ligand-binding" evidence="17">
    <location>
        <begin position="32"/>
        <end position="255"/>
    </location>
</feature>
<evidence type="ECO:0000256" key="8">
    <source>
        <dbReference type="ARBA" id="ARBA00023136"/>
    </source>
</evidence>
<dbReference type="PRINTS" id="PR00252">
    <property type="entry name" value="NRIONCHANNEL"/>
</dbReference>
<evidence type="ECO:0000256" key="12">
    <source>
        <dbReference type="ARBA" id="ARBA00023286"/>
    </source>
</evidence>
<dbReference type="PRINTS" id="PR00254">
    <property type="entry name" value="NICOTINICR"/>
</dbReference>
<dbReference type="InterPro" id="IPR018000">
    <property type="entry name" value="Neurotransmitter_ion_chnl_CS"/>
</dbReference>
<proteinExistence type="evidence at transcript level"/>
<dbReference type="InterPro" id="IPR036734">
    <property type="entry name" value="Neur_chan_lig-bd_sf"/>
</dbReference>
<evidence type="ECO:0000256" key="9">
    <source>
        <dbReference type="ARBA" id="ARBA00023157"/>
    </source>
</evidence>
<keyword evidence="8 15" id="KW-0472">Membrane</keyword>
<dbReference type="GO" id="GO:0022848">
    <property type="term" value="F:acetylcholine-gated monoatomic cation-selective channel activity"/>
    <property type="evidence" value="ECO:0007669"/>
    <property type="project" value="InterPro"/>
</dbReference>
<keyword evidence="12" id="KW-1071">Ligand-gated ion channel</keyword>
<feature type="chain" id="PRO_5031610353" evidence="15">
    <location>
        <begin position="29"/>
        <end position="679"/>
    </location>
</feature>
<keyword evidence="6" id="KW-0770">Synapse</keyword>
<feature type="region of interest" description="Disordered" evidence="16">
    <location>
        <begin position="542"/>
        <end position="573"/>
    </location>
</feature>
<dbReference type="InterPro" id="IPR036719">
    <property type="entry name" value="Neuro-gated_channel_TM_sf"/>
</dbReference>
<dbReference type="InterPro" id="IPR006201">
    <property type="entry name" value="Neur_channel"/>
</dbReference>
<dbReference type="InterPro" id="IPR006029">
    <property type="entry name" value="Neurotrans-gated_channel_TM"/>
</dbReference>
<evidence type="ECO:0000256" key="16">
    <source>
        <dbReference type="SAM" id="MobiDB-lite"/>
    </source>
</evidence>
<feature type="transmembrane region" description="Helical" evidence="15">
    <location>
        <begin position="642"/>
        <end position="666"/>
    </location>
</feature>
<evidence type="ECO:0000256" key="11">
    <source>
        <dbReference type="ARBA" id="ARBA00023180"/>
    </source>
</evidence>
<keyword evidence="3" id="KW-1003">Cell membrane</keyword>
<keyword evidence="10 19" id="KW-0675">Receptor</keyword>
<evidence type="ECO:0000256" key="6">
    <source>
        <dbReference type="ARBA" id="ARBA00023018"/>
    </source>
</evidence>
<keyword evidence="4 15" id="KW-0812">Transmembrane</keyword>
<sequence>MLPVHGEMEWRHLFLVLAVVIKLKSAQAGMHEKRLLAHLFNQSRWDAHNPMERPSAIDGKPLQVYLKCYLNQIMDMDEKNQVLSTIIWLDLKWTDYHFRWDSREYGNVRQVNLPSTRLWKPDLLLYNSASEKFDQIFPTNVIVQNTGAISWIPPGLFHSSCAVKVNWFPFDSQSCMLKFGTWSYQGSTVDLKLQCDNETDADQECNHRNEVDLSTYLAHSEWALESAVIRRYVESYGEADELYIAVIIRVDIQRKALYYMFNIIVPCMIMSVMSLLVFTLPPDANEKIVLGVTTLLSLTMLLQLVADKLPQTSAGNPVLVLYFTCTIILCSLSLVCAVVLLNCHHHSGGILHVPWLIETFVNVWLASVLRIDRNVEDSVSDHDEFPSVVSPAKYMNPFTSSPLKFEATDATSKLHTKFTSYSSLHSPGWKLKHQLQGCTNNINDMESEFRPKVLGQTTRPNYYLNNSSPITDRIELRDFMVPNSNSKRVFKPSPDSRMTQRSVSHTLEEANHSSVLEYVCNEEKGGQENIGVSQRIPYRYSSKISPSHQSCNNRKSSNVDSRSSSPVSSLGSRKYENFSPLSNSKFTVEHHLQEFQEKALILKRLKELTKEIRYVTGRMHHKDAESRTTNEWRLACRVLDRLCLIVFAALNLFTTLGILTSAPTIIKAFTTTGAPSQPM</sequence>
<dbReference type="FunFam" id="2.70.170.10:FF:000016">
    <property type="entry name" value="Nicotinic acetylcholine receptor subunit"/>
    <property type="match status" value="1"/>
</dbReference>
<evidence type="ECO:0000256" key="2">
    <source>
        <dbReference type="ARBA" id="ARBA00022448"/>
    </source>
</evidence>
<name>A0A7U0YEX6_9TREM</name>
<feature type="signal peptide" evidence="15">
    <location>
        <begin position="1"/>
        <end position="28"/>
    </location>
</feature>
<keyword evidence="15" id="KW-0732">Signal</keyword>
<keyword evidence="5 15" id="KW-1133">Transmembrane helix</keyword>
<dbReference type="Pfam" id="PF02932">
    <property type="entry name" value="Neur_chan_memb"/>
    <property type="match status" value="1"/>
</dbReference>
<keyword evidence="9" id="KW-1015">Disulfide bond</keyword>
<keyword evidence="7 15" id="KW-0406">Ion transport</keyword>
<evidence type="ECO:0000256" key="4">
    <source>
        <dbReference type="ARBA" id="ARBA00022692"/>
    </source>
</evidence>
<reference evidence="19" key="1">
    <citation type="submission" date="2020-12" db="EMBL/GenBank/DDBJ databases">
        <title>Neural signatures in transcriptome of heterophyid trematode Cryptocolyle lingua.</title>
        <authorList>
            <person name="Gorbushin A.M."/>
            <person name="Tolstenkov O."/>
        </authorList>
    </citation>
    <scope>NUCLEOTIDE SEQUENCE</scope>
</reference>
<keyword evidence="13 15" id="KW-0407">Ion channel</keyword>
<gene>
    <name evidence="19" type="primary">CHRACN1</name>
</gene>
<dbReference type="CDD" id="cd19051">
    <property type="entry name" value="LGIC_TM_cation"/>
    <property type="match status" value="1"/>
</dbReference>
<evidence type="ECO:0000313" key="19">
    <source>
        <dbReference type="EMBL" id="QQY02471.1"/>
    </source>
</evidence>
<evidence type="ECO:0000256" key="3">
    <source>
        <dbReference type="ARBA" id="ARBA00022475"/>
    </source>
</evidence>
<dbReference type="Gene3D" id="2.70.170.10">
    <property type="entry name" value="Neurotransmitter-gated ion-channel ligand-binding domain"/>
    <property type="match status" value="1"/>
</dbReference>
<dbReference type="SUPFAM" id="SSF63712">
    <property type="entry name" value="Nicotinic receptor ligand binding domain-like"/>
    <property type="match status" value="1"/>
</dbReference>
<accession>A0A7U0YEX6</accession>
<evidence type="ECO:0000256" key="10">
    <source>
        <dbReference type="ARBA" id="ARBA00023170"/>
    </source>
</evidence>
<dbReference type="AlphaFoldDB" id="A0A7U0YEX6"/>
<evidence type="ECO:0000256" key="7">
    <source>
        <dbReference type="ARBA" id="ARBA00023065"/>
    </source>
</evidence>
<evidence type="ECO:0000256" key="1">
    <source>
        <dbReference type="ARBA" id="ARBA00009237"/>
    </source>
</evidence>
<evidence type="ECO:0000256" key="14">
    <source>
        <dbReference type="ARBA" id="ARBA00034099"/>
    </source>
</evidence>
<dbReference type="PROSITE" id="PS00236">
    <property type="entry name" value="NEUROTR_ION_CHANNEL"/>
    <property type="match status" value="1"/>
</dbReference>
<evidence type="ECO:0000259" key="18">
    <source>
        <dbReference type="Pfam" id="PF02932"/>
    </source>
</evidence>
<dbReference type="Pfam" id="PF02931">
    <property type="entry name" value="Neur_chan_LBD"/>
    <property type="match status" value="1"/>
</dbReference>
<feature type="domain" description="Neurotransmitter-gated ion-channel transmembrane" evidence="18">
    <location>
        <begin position="263"/>
        <end position="658"/>
    </location>
</feature>
<dbReference type="InterPro" id="IPR002394">
    <property type="entry name" value="Nicotinic_acetylcholine_rcpt"/>
</dbReference>
<dbReference type="InterPro" id="IPR038050">
    <property type="entry name" value="Neuro_actylchol_rec"/>
</dbReference>
<comment type="similarity">
    <text evidence="1">Belongs to the ligand-gated ion channel (TC 1.A.9) family. Acetylcholine receptor (TC 1.A.9.1) subfamily.</text>
</comment>
<evidence type="ECO:0000256" key="15">
    <source>
        <dbReference type="RuleBase" id="RU000687"/>
    </source>
</evidence>
<dbReference type="EMBL" id="MW361093">
    <property type="protein sequence ID" value="QQY02471.1"/>
    <property type="molecule type" value="mRNA"/>
</dbReference>
<dbReference type="SUPFAM" id="SSF90112">
    <property type="entry name" value="Neurotransmitter-gated ion-channel transmembrane pore"/>
    <property type="match status" value="1"/>
</dbReference>
<evidence type="ECO:0000256" key="13">
    <source>
        <dbReference type="ARBA" id="ARBA00023303"/>
    </source>
</evidence>
<comment type="subcellular location">
    <subcellularLocation>
        <location evidence="14">Synaptic cell membrane</location>
        <topology evidence="14">Multi-pass membrane protein</topology>
    </subcellularLocation>
</comment>
<protein>
    <submittedName>
        <fullName evidence="19">Nicotinic acetylcholine receptor alpha subunit-1</fullName>
    </submittedName>
</protein>
<feature type="transmembrane region" description="Helical" evidence="15">
    <location>
        <begin position="288"/>
        <end position="306"/>
    </location>
</feature>
<keyword evidence="2 15" id="KW-0813">Transport</keyword>
<dbReference type="CDD" id="cd18997">
    <property type="entry name" value="LGIC_ECD_nAChR"/>
    <property type="match status" value="1"/>
</dbReference>
<dbReference type="PANTHER" id="PTHR18945">
    <property type="entry name" value="NEUROTRANSMITTER GATED ION CHANNEL"/>
    <property type="match status" value="1"/>
</dbReference>
<feature type="transmembrane region" description="Helical" evidence="15">
    <location>
        <begin position="318"/>
        <end position="341"/>
    </location>
</feature>
<feature type="compositionally biased region" description="Low complexity" evidence="16">
    <location>
        <begin position="552"/>
        <end position="572"/>
    </location>
</feature>
<dbReference type="GO" id="GO:0004888">
    <property type="term" value="F:transmembrane signaling receptor activity"/>
    <property type="evidence" value="ECO:0007669"/>
    <property type="project" value="InterPro"/>
</dbReference>
<dbReference type="GO" id="GO:0045211">
    <property type="term" value="C:postsynaptic membrane"/>
    <property type="evidence" value="ECO:0007669"/>
    <property type="project" value="InterPro"/>
</dbReference>